<accession>A0A284VJN9</accession>
<name>A0A284VJN9_9EURY</name>
<proteinExistence type="predicted"/>
<protein>
    <submittedName>
        <fullName evidence="1">Uncharacterized protein</fullName>
    </submittedName>
</protein>
<evidence type="ECO:0000313" key="1">
    <source>
        <dbReference type="EMBL" id="SNQ59468.1"/>
    </source>
</evidence>
<keyword evidence="2" id="KW-1185">Reference proteome</keyword>
<dbReference type="EMBL" id="FZMP01000024">
    <property type="protein sequence ID" value="SNQ59468.1"/>
    <property type="molecule type" value="Genomic_DNA"/>
</dbReference>
<dbReference type="Proteomes" id="UP000218615">
    <property type="component" value="Unassembled WGS sequence"/>
</dbReference>
<dbReference type="AlphaFoldDB" id="A0A284VJN9"/>
<evidence type="ECO:0000313" key="2">
    <source>
        <dbReference type="Proteomes" id="UP000218615"/>
    </source>
</evidence>
<organism evidence="1 2">
    <name type="scientific">Candidatus Methanoperedens nitratireducens</name>
    <dbReference type="NCBI Taxonomy" id="1392998"/>
    <lineage>
        <taxon>Archaea</taxon>
        <taxon>Methanobacteriati</taxon>
        <taxon>Methanobacteriota</taxon>
        <taxon>Stenosarchaea group</taxon>
        <taxon>Methanomicrobia</taxon>
        <taxon>Methanosarcinales</taxon>
        <taxon>ANME-2 cluster</taxon>
        <taxon>Candidatus Methanoperedentaceae</taxon>
        <taxon>Candidatus Methanoperedens</taxon>
    </lineage>
</organism>
<reference evidence="2" key="1">
    <citation type="submission" date="2017-06" db="EMBL/GenBank/DDBJ databases">
        <authorList>
            <person name="Cremers G."/>
        </authorList>
    </citation>
    <scope>NUCLEOTIDE SEQUENCE [LARGE SCALE GENOMIC DNA]</scope>
</reference>
<sequence length="42" mass="5157">MLFLLVWKHDEICIRMKKFILRSSLHLFVLTEYCGVERKGFR</sequence>
<gene>
    <name evidence="1" type="ORF">MNV_120035</name>
</gene>